<reference evidence="2 3" key="1">
    <citation type="submission" date="2016-05" db="EMBL/GenBank/DDBJ databases">
        <title>Comparative analysis of secretome profiles of manganese(II)-oxidizing ascomycete fungi.</title>
        <authorList>
            <consortium name="DOE Joint Genome Institute"/>
            <person name="Zeiner C.A."/>
            <person name="Purvine S.O."/>
            <person name="Zink E.M."/>
            <person name="Wu S."/>
            <person name="Pasa-Tolic L."/>
            <person name="Chaput D.L."/>
            <person name="Haridas S."/>
            <person name="Grigoriev I.V."/>
            <person name="Santelli C.M."/>
            <person name="Hansel C.M."/>
        </authorList>
    </citation>
    <scope>NUCLEOTIDE SEQUENCE [LARGE SCALE GENOMIC DNA]</scope>
    <source>
        <strain evidence="2 3">SRC1lrK2f</strain>
    </source>
</reference>
<name>A0A177D5E3_ALTAL</name>
<dbReference type="RefSeq" id="XP_018379753.1">
    <property type="nucleotide sequence ID" value="XM_018526166.1"/>
</dbReference>
<keyword evidence="1" id="KW-0732">Signal</keyword>
<gene>
    <name evidence="2" type="ORF">CC77DRAFT_1025962</name>
</gene>
<sequence>MYQTIAIALLLLLTCFRSSTRYVGTALRPRQRRFCLAGRSRGQSRCAHHTQCLANPAAAYCVMCPLHCDGIAYAAIARPRNRQRDRHELVVVGQSSRPRNRPSCSMFLNAFVWHRFPYSCSTFLIPDFRRPFLSWQTMTSSLWFHNNAVRSGTMLPHRPGIGAICLGGVDVDDVLERRRHFRRTAVNREKNGCLDLLRVCE</sequence>
<evidence type="ECO:0008006" key="4">
    <source>
        <dbReference type="Google" id="ProtNLM"/>
    </source>
</evidence>
<accession>A0A177D5E3</accession>
<dbReference type="VEuPathDB" id="FungiDB:CC77DRAFT_1025962"/>
<dbReference type="AlphaFoldDB" id="A0A177D5E3"/>
<evidence type="ECO:0000313" key="3">
    <source>
        <dbReference type="Proteomes" id="UP000077248"/>
    </source>
</evidence>
<dbReference type="KEGG" id="aalt:CC77DRAFT_1025962"/>
<dbReference type="GeneID" id="29111760"/>
<feature type="signal peptide" evidence="1">
    <location>
        <begin position="1"/>
        <end position="20"/>
    </location>
</feature>
<feature type="chain" id="PRO_5008059016" description="Secreted protein" evidence="1">
    <location>
        <begin position="21"/>
        <end position="201"/>
    </location>
</feature>
<protein>
    <recommendedName>
        <fullName evidence="4">Secreted protein</fullName>
    </recommendedName>
</protein>
<evidence type="ECO:0000256" key="1">
    <source>
        <dbReference type="SAM" id="SignalP"/>
    </source>
</evidence>
<dbReference type="EMBL" id="KV441501">
    <property type="protein sequence ID" value="OAG14332.1"/>
    <property type="molecule type" value="Genomic_DNA"/>
</dbReference>
<organism evidence="2 3">
    <name type="scientific">Alternaria alternata</name>
    <name type="common">Alternaria rot fungus</name>
    <name type="synonym">Torula alternata</name>
    <dbReference type="NCBI Taxonomy" id="5599"/>
    <lineage>
        <taxon>Eukaryota</taxon>
        <taxon>Fungi</taxon>
        <taxon>Dikarya</taxon>
        <taxon>Ascomycota</taxon>
        <taxon>Pezizomycotina</taxon>
        <taxon>Dothideomycetes</taxon>
        <taxon>Pleosporomycetidae</taxon>
        <taxon>Pleosporales</taxon>
        <taxon>Pleosporineae</taxon>
        <taxon>Pleosporaceae</taxon>
        <taxon>Alternaria</taxon>
        <taxon>Alternaria sect. Alternaria</taxon>
        <taxon>Alternaria alternata complex</taxon>
    </lineage>
</organism>
<proteinExistence type="predicted"/>
<dbReference type="Proteomes" id="UP000077248">
    <property type="component" value="Unassembled WGS sequence"/>
</dbReference>
<evidence type="ECO:0000313" key="2">
    <source>
        <dbReference type="EMBL" id="OAG14332.1"/>
    </source>
</evidence>
<keyword evidence="3" id="KW-1185">Reference proteome</keyword>